<dbReference type="AlphaFoldDB" id="A0AA38CSM0"/>
<evidence type="ECO:0000313" key="3">
    <source>
        <dbReference type="Proteomes" id="UP000824469"/>
    </source>
</evidence>
<sequence length="67" mass="7601">SSTLVYTKKGKSKKDDKVEEVIQESEKLPSPKKIKMVPDEGEILDLGDDDSEEKEQGKPEENIPEER</sequence>
<feature type="non-terminal residue" evidence="2">
    <location>
        <position position="1"/>
    </location>
</feature>
<feature type="non-terminal residue" evidence="2">
    <location>
        <position position="67"/>
    </location>
</feature>
<comment type="caution">
    <text evidence="2">The sequence shown here is derived from an EMBL/GenBank/DDBJ whole genome shotgun (WGS) entry which is preliminary data.</text>
</comment>
<proteinExistence type="predicted"/>
<organism evidence="2 3">
    <name type="scientific">Taxus chinensis</name>
    <name type="common">Chinese yew</name>
    <name type="synonym">Taxus wallichiana var. chinensis</name>
    <dbReference type="NCBI Taxonomy" id="29808"/>
    <lineage>
        <taxon>Eukaryota</taxon>
        <taxon>Viridiplantae</taxon>
        <taxon>Streptophyta</taxon>
        <taxon>Embryophyta</taxon>
        <taxon>Tracheophyta</taxon>
        <taxon>Spermatophyta</taxon>
        <taxon>Pinopsida</taxon>
        <taxon>Pinidae</taxon>
        <taxon>Conifers II</taxon>
        <taxon>Cupressales</taxon>
        <taxon>Taxaceae</taxon>
        <taxon>Taxus</taxon>
    </lineage>
</organism>
<dbReference type="EMBL" id="JAHRHJ020000009">
    <property type="protein sequence ID" value="KAH9303202.1"/>
    <property type="molecule type" value="Genomic_DNA"/>
</dbReference>
<protein>
    <submittedName>
        <fullName evidence="2">Uncharacterized protein</fullName>
    </submittedName>
</protein>
<feature type="compositionally biased region" description="Basic and acidic residues" evidence="1">
    <location>
        <begin position="13"/>
        <end position="29"/>
    </location>
</feature>
<reference evidence="2 3" key="1">
    <citation type="journal article" date="2021" name="Nat. Plants">
        <title>The Taxus genome provides insights into paclitaxel biosynthesis.</title>
        <authorList>
            <person name="Xiong X."/>
            <person name="Gou J."/>
            <person name="Liao Q."/>
            <person name="Li Y."/>
            <person name="Zhou Q."/>
            <person name="Bi G."/>
            <person name="Li C."/>
            <person name="Du R."/>
            <person name="Wang X."/>
            <person name="Sun T."/>
            <person name="Guo L."/>
            <person name="Liang H."/>
            <person name="Lu P."/>
            <person name="Wu Y."/>
            <person name="Zhang Z."/>
            <person name="Ro D.K."/>
            <person name="Shang Y."/>
            <person name="Huang S."/>
            <person name="Yan J."/>
        </authorList>
    </citation>
    <scope>NUCLEOTIDE SEQUENCE [LARGE SCALE GENOMIC DNA]</scope>
    <source>
        <strain evidence="2">Ta-2019</strain>
    </source>
</reference>
<name>A0AA38CSM0_TAXCH</name>
<feature type="compositionally biased region" description="Basic and acidic residues" evidence="1">
    <location>
        <begin position="54"/>
        <end position="67"/>
    </location>
</feature>
<keyword evidence="3" id="KW-1185">Reference proteome</keyword>
<gene>
    <name evidence="2" type="ORF">KI387_014785</name>
</gene>
<evidence type="ECO:0000256" key="1">
    <source>
        <dbReference type="SAM" id="MobiDB-lite"/>
    </source>
</evidence>
<evidence type="ECO:0000313" key="2">
    <source>
        <dbReference type="EMBL" id="KAH9303202.1"/>
    </source>
</evidence>
<dbReference type="Proteomes" id="UP000824469">
    <property type="component" value="Unassembled WGS sequence"/>
</dbReference>
<feature type="compositionally biased region" description="Acidic residues" evidence="1">
    <location>
        <begin position="39"/>
        <end position="53"/>
    </location>
</feature>
<feature type="region of interest" description="Disordered" evidence="1">
    <location>
        <begin position="1"/>
        <end position="67"/>
    </location>
</feature>
<accession>A0AA38CSM0</accession>